<keyword evidence="3" id="KW-1185">Reference proteome</keyword>
<gene>
    <name evidence="2" type="ORF">PECM_006739</name>
</gene>
<organism evidence="2 3">
    <name type="scientific">Penicillium ucsense</name>
    <dbReference type="NCBI Taxonomy" id="2839758"/>
    <lineage>
        <taxon>Eukaryota</taxon>
        <taxon>Fungi</taxon>
        <taxon>Dikarya</taxon>
        <taxon>Ascomycota</taxon>
        <taxon>Pezizomycotina</taxon>
        <taxon>Eurotiomycetes</taxon>
        <taxon>Eurotiomycetidae</taxon>
        <taxon>Eurotiales</taxon>
        <taxon>Aspergillaceae</taxon>
        <taxon>Penicillium</taxon>
    </lineage>
</organism>
<proteinExistence type="predicted"/>
<dbReference type="InterPro" id="IPR018606">
    <property type="entry name" value="Arb1"/>
</dbReference>
<sequence>MAPSEAATVASNPVVLAVEQDKGSTATKCGDGHSVDTADNGPAPQEYSMTASQGPKRRSRRPKSKRGIGKPTGFEDYYADGPMTPAEHDEIRQIYDPSYSFEHRIEEALARYQWKRRMENDRRAIFFKYLQYGGVDASQNHGTGVPPSELKQMSTDDARQARSQTMIPMERRGLEVNFEEVARGFWSSFYCNHYNPDNQESIKVATGTIRNFFTYLLYHDVCPEYRDDIHRARKICDLAFVELWKNVQLIQQGPGSFHQSCSMLFGGRYCGRDYDEHTLWAPAQVGSSGEITNEAAQKVVKFAIASKGTHEQATRFQQLATDGQLSARKIDDIDGFEIISVHKPEDTVRDFYHEFAPDLPIVGTIRAKSFINPAKPEIDMTSKERQEWRDGKGPCYEFDFYLEESLLQHCYPGQRITSDIWKINCGVYYFDEVISAYPSFHLVLANDLMLHWKTPRQTAKAPLQLVQNVPERGSRHEEGEEEETNELDMAAVVRAVNMTVQNDGEEKDADRVNTNAE</sequence>
<accession>A0A8J8W1B7</accession>
<dbReference type="EMBL" id="WIWV01000056">
    <property type="protein sequence ID" value="KAF7715592.1"/>
    <property type="molecule type" value="Genomic_DNA"/>
</dbReference>
<evidence type="ECO:0000313" key="3">
    <source>
        <dbReference type="Proteomes" id="UP000631181"/>
    </source>
</evidence>
<name>A0A8J8W1B7_9EURO</name>
<dbReference type="Proteomes" id="UP000631181">
    <property type="component" value="Unassembled WGS sequence"/>
</dbReference>
<dbReference type="GO" id="GO:0033167">
    <property type="term" value="C:ARC complex"/>
    <property type="evidence" value="ECO:0007669"/>
    <property type="project" value="InterPro"/>
</dbReference>
<evidence type="ECO:0000256" key="1">
    <source>
        <dbReference type="SAM" id="MobiDB-lite"/>
    </source>
</evidence>
<dbReference type="OrthoDB" id="435402at2759"/>
<comment type="caution">
    <text evidence="2">The sequence shown here is derived from an EMBL/GenBank/DDBJ whole genome shotgun (WGS) entry which is preliminary data.</text>
</comment>
<evidence type="ECO:0008006" key="4">
    <source>
        <dbReference type="Google" id="ProtNLM"/>
    </source>
</evidence>
<feature type="region of interest" description="Disordered" evidence="1">
    <location>
        <begin position="22"/>
        <end position="77"/>
    </location>
</feature>
<reference evidence="2" key="1">
    <citation type="journal article" date="2020" name="Front. Microbiol.">
        <title>Gene regulatory networks of Penicillium echinulatum 2HH and Penicillium oxalicum 114-2 inferred by a computational biology approach.</title>
        <authorList>
            <person name="Lenz A.R."/>
            <person name="Galan-Vasquez E."/>
            <person name="Balbinot E."/>
            <person name="De Abreu F.P."/>
            <person name="De Oliveira N.S."/>
            <person name="Da Rosa L.O."/>
            <person name="De Avila E Silva S."/>
            <person name="Camassola M."/>
            <person name="Dillon A.J.P."/>
            <person name="Perez-Rueda E."/>
        </authorList>
    </citation>
    <scope>NUCLEOTIDE SEQUENCE</scope>
    <source>
        <strain evidence="2">S1M29</strain>
    </source>
</reference>
<evidence type="ECO:0000313" key="2">
    <source>
        <dbReference type="EMBL" id="KAF7715592.1"/>
    </source>
</evidence>
<feature type="compositionally biased region" description="Basic residues" evidence="1">
    <location>
        <begin position="55"/>
        <end position="68"/>
    </location>
</feature>
<dbReference type="Pfam" id="PF09692">
    <property type="entry name" value="Arb1"/>
    <property type="match status" value="1"/>
</dbReference>
<feature type="region of interest" description="Disordered" evidence="1">
    <location>
        <begin position="468"/>
        <end position="488"/>
    </location>
</feature>
<dbReference type="GO" id="GO:0031047">
    <property type="term" value="P:regulatory ncRNA-mediated gene silencing"/>
    <property type="evidence" value="ECO:0007669"/>
    <property type="project" value="InterPro"/>
</dbReference>
<dbReference type="AlphaFoldDB" id="A0A8J8W1B7"/>
<protein>
    <recommendedName>
        <fullName evidence="4">Argonaute complex, subunit Arb1</fullName>
    </recommendedName>
</protein>